<evidence type="ECO:0000313" key="1">
    <source>
        <dbReference type="EMBL" id="SHF84538.1"/>
    </source>
</evidence>
<name>A0A1M5EZE1_9BACT</name>
<protein>
    <submittedName>
        <fullName evidence="1">Uncharacterized protein</fullName>
    </submittedName>
</protein>
<sequence>MNIKTPHHTLPPNKTFVQKLNSIEKNKPELASLNYPSFSDFVNITNID</sequence>
<accession>A0A1M5EZE1</accession>
<dbReference type="Proteomes" id="UP000184164">
    <property type="component" value="Unassembled WGS sequence"/>
</dbReference>
<keyword evidence="2" id="KW-1185">Reference proteome</keyword>
<reference evidence="1 2" key="1">
    <citation type="submission" date="2016-11" db="EMBL/GenBank/DDBJ databases">
        <authorList>
            <person name="Jaros S."/>
            <person name="Januszkiewicz K."/>
            <person name="Wedrychowicz H."/>
        </authorList>
    </citation>
    <scope>NUCLEOTIDE SEQUENCE [LARGE SCALE GENOMIC DNA]</scope>
    <source>
        <strain evidence="1 2">DSM 26910</strain>
    </source>
</reference>
<proteinExistence type="predicted"/>
<dbReference type="AlphaFoldDB" id="A0A1M5EZE1"/>
<organism evidence="1 2">
    <name type="scientific">Mariniphaga anaerophila</name>
    <dbReference type="NCBI Taxonomy" id="1484053"/>
    <lineage>
        <taxon>Bacteria</taxon>
        <taxon>Pseudomonadati</taxon>
        <taxon>Bacteroidota</taxon>
        <taxon>Bacteroidia</taxon>
        <taxon>Marinilabiliales</taxon>
        <taxon>Prolixibacteraceae</taxon>
        <taxon>Mariniphaga</taxon>
    </lineage>
</organism>
<gene>
    <name evidence="1" type="ORF">SAMN05444274_11093</name>
</gene>
<dbReference type="EMBL" id="FQUM01000010">
    <property type="protein sequence ID" value="SHF84538.1"/>
    <property type="molecule type" value="Genomic_DNA"/>
</dbReference>
<evidence type="ECO:0000313" key="2">
    <source>
        <dbReference type="Proteomes" id="UP000184164"/>
    </source>
</evidence>